<accession>A0A9W6HAW9</accession>
<dbReference type="AlphaFoldDB" id="A0A9W6HAW9"/>
<dbReference type="Proteomes" id="UP001142372">
    <property type="component" value="Unassembled WGS sequence"/>
</dbReference>
<evidence type="ECO:0000313" key="3">
    <source>
        <dbReference type="EMBL" id="GLJ77150.1"/>
    </source>
</evidence>
<gene>
    <name evidence="3" type="ORF">GCM10017584_27240</name>
</gene>
<sequence>MTVDAHLHLWDLERVEYPWLTEAAGPIFRTFAFTEIEPQLHAEGVDRVVLVQAANSLADSASMFDVAAASPLVAGVVAWVDLLDPAAAARQLDGWAAHPEFVGVRHLIHDEPDADWLARASVQESLGLVAARGATFDVIGVLPRHLEHALALAEAQPALRLVIDHVGTPPVGTDDHGRWASLLSRLAGHPQVFAKLSGLTTLGPAGHATASELRPFAEHVLDAFGPDRVLFGGDWPVSTLAGDYAQTTAVARELASGLSDAEQSAVFGGTAARVYRL</sequence>
<organism evidence="3 4">
    <name type="scientific">Leifsonia poae</name>
    <dbReference type="NCBI Taxonomy" id="110933"/>
    <lineage>
        <taxon>Bacteria</taxon>
        <taxon>Bacillati</taxon>
        <taxon>Actinomycetota</taxon>
        <taxon>Actinomycetes</taxon>
        <taxon>Micrococcales</taxon>
        <taxon>Microbacteriaceae</taxon>
        <taxon>Leifsonia</taxon>
    </lineage>
</organism>
<dbReference type="InterPro" id="IPR032466">
    <property type="entry name" value="Metal_Hydrolase"/>
</dbReference>
<comment type="similarity">
    <text evidence="1">Belongs to the metallo-dependent hydrolases superfamily.</text>
</comment>
<evidence type="ECO:0000259" key="2">
    <source>
        <dbReference type="Pfam" id="PF04909"/>
    </source>
</evidence>
<evidence type="ECO:0000313" key="4">
    <source>
        <dbReference type="Proteomes" id="UP001142372"/>
    </source>
</evidence>
<comment type="caution">
    <text evidence="3">The sequence shown here is derived from an EMBL/GenBank/DDBJ whole genome shotgun (WGS) entry which is preliminary data.</text>
</comment>
<dbReference type="Gene3D" id="3.20.20.140">
    <property type="entry name" value="Metal-dependent hydrolases"/>
    <property type="match status" value="1"/>
</dbReference>
<name>A0A9W6HAW9_9MICO</name>
<dbReference type="RefSeq" id="WP_271177799.1">
    <property type="nucleotide sequence ID" value="NZ_BAAAJO010000004.1"/>
</dbReference>
<dbReference type="GO" id="GO:0016787">
    <property type="term" value="F:hydrolase activity"/>
    <property type="evidence" value="ECO:0007669"/>
    <property type="project" value="UniProtKB-KW"/>
</dbReference>
<dbReference type="PANTHER" id="PTHR43569">
    <property type="entry name" value="AMIDOHYDROLASE"/>
    <property type="match status" value="1"/>
</dbReference>
<reference evidence="3" key="2">
    <citation type="submission" date="2023-01" db="EMBL/GenBank/DDBJ databases">
        <authorList>
            <person name="Sun Q."/>
            <person name="Evtushenko L."/>
        </authorList>
    </citation>
    <scope>NUCLEOTIDE SEQUENCE</scope>
    <source>
        <strain evidence="3">VKM Ac-1401</strain>
    </source>
</reference>
<reference evidence="3" key="1">
    <citation type="journal article" date="2014" name="Int. J. Syst. Evol. Microbiol.">
        <title>Complete genome sequence of Corynebacterium casei LMG S-19264T (=DSM 44701T), isolated from a smear-ripened cheese.</title>
        <authorList>
            <consortium name="US DOE Joint Genome Institute (JGI-PGF)"/>
            <person name="Walter F."/>
            <person name="Albersmeier A."/>
            <person name="Kalinowski J."/>
            <person name="Ruckert C."/>
        </authorList>
    </citation>
    <scope>NUCLEOTIDE SEQUENCE</scope>
    <source>
        <strain evidence="3">VKM Ac-1401</strain>
    </source>
</reference>
<evidence type="ECO:0000256" key="1">
    <source>
        <dbReference type="ARBA" id="ARBA00038310"/>
    </source>
</evidence>
<protein>
    <submittedName>
        <fullName evidence="3">Metal-dependent hydrolase</fullName>
    </submittedName>
</protein>
<keyword evidence="4" id="KW-1185">Reference proteome</keyword>
<proteinExistence type="inferred from homology"/>
<dbReference type="Pfam" id="PF04909">
    <property type="entry name" value="Amidohydro_2"/>
    <property type="match status" value="1"/>
</dbReference>
<dbReference type="EMBL" id="BSEN01000013">
    <property type="protein sequence ID" value="GLJ77150.1"/>
    <property type="molecule type" value="Genomic_DNA"/>
</dbReference>
<feature type="domain" description="Amidohydrolase-related" evidence="2">
    <location>
        <begin position="3"/>
        <end position="277"/>
    </location>
</feature>
<dbReference type="InterPro" id="IPR052350">
    <property type="entry name" value="Metallo-dep_Lactonases"/>
</dbReference>
<keyword evidence="3" id="KW-0378">Hydrolase</keyword>
<dbReference type="PANTHER" id="PTHR43569:SF2">
    <property type="entry name" value="AMIDOHYDROLASE-RELATED DOMAIN-CONTAINING PROTEIN"/>
    <property type="match status" value="1"/>
</dbReference>
<dbReference type="InterPro" id="IPR006680">
    <property type="entry name" value="Amidohydro-rel"/>
</dbReference>
<dbReference type="SUPFAM" id="SSF51556">
    <property type="entry name" value="Metallo-dependent hydrolases"/>
    <property type="match status" value="1"/>
</dbReference>